<name>A0A8S9PVG3_BRACR</name>
<protein>
    <submittedName>
        <fullName evidence="2">Uncharacterized protein</fullName>
    </submittedName>
</protein>
<dbReference type="EMBL" id="QGKX02001347">
    <property type="protein sequence ID" value="KAF3522422.1"/>
    <property type="molecule type" value="Genomic_DNA"/>
</dbReference>
<evidence type="ECO:0000313" key="3">
    <source>
        <dbReference type="Proteomes" id="UP000712600"/>
    </source>
</evidence>
<comment type="caution">
    <text evidence="2">The sequence shown here is derived from an EMBL/GenBank/DDBJ whole genome shotgun (WGS) entry which is preliminary data.</text>
</comment>
<organism evidence="2 3">
    <name type="scientific">Brassica cretica</name>
    <name type="common">Mustard</name>
    <dbReference type="NCBI Taxonomy" id="69181"/>
    <lineage>
        <taxon>Eukaryota</taxon>
        <taxon>Viridiplantae</taxon>
        <taxon>Streptophyta</taxon>
        <taxon>Embryophyta</taxon>
        <taxon>Tracheophyta</taxon>
        <taxon>Spermatophyta</taxon>
        <taxon>Magnoliopsida</taxon>
        <taxon>eudicotyledons</taxon>
        <taxon>Gunneridae</taxon>
        <taxon>Pentapetalae</taxon>
        <taxon>rosids</taxon>
        <taxon>malvids</taxon>
        <taxon>Brassicales</taxon>
        <taxon>Brassicaceae</taxon>
        <taxon>Brassiceae</taxon>
        <taxon>Brassica</taxon>
    </lineage>
</organism>
<proteinExistence type="predicted"/>
<feature type="compositionally biased region" description="Acidic residues" evidence="1">
    <location>
        <begin position="37"/>
        <end position="52"/>
    </location>
</feature>
<feature type="compositionally biased region" description="Basic and acidic residues" evidence="1">
    <location>
        <begin position="61"/>
        <end position="72"/>
    </location>
</feature>
<sequence length="78" mass="8584">MNTPDIPSGSCPSSRKRVRRRGSAGDTSPPSEHIEPEVESLSDEEFSDDNPDDALVAADTPENRSKQQRYVDSRSVSH</sequence>
<gene>
    <name evidence="2" type="ORF">F2Q69_00050508</name>
</gene>
<feature type="compositionally biased region" description="Polar residues" evidence="1">
    <location>
        <begin position="1"/>
        <end position="13"/>
    </location>
</feature>
<evidence type="ECO:0000256" key="1">
    <source>
        <dbReference type="SAM" id="MobiDB-lite"/>
    </source>
</evidence>
<feature type="region of interest" description="Disordered" evidence="1">
    <location>
        <begin position="1"/>
        <end position="78"/>
    </location>
</feature>
<dbReference type="Proteomes" id="UP000712600">
    <property type="component" value="Unassembled WGS sequence"/>
</dbReference>
<accession>A0A8S9PVG3</accession>
<reference evidence="2" key="1">
    <citation type="submission" date="2019-12" db="EMBL/GenBank/DDBJ databases">
        <title>Genome sequencing and annotation of Brassica cretica.</title>
        <authorList>
            <person name="Studholme D.J."/>
            <person name="Sarris P."/>
        </authorList>
    </citation>
    <scope>NUCLEOTIDE SEQUENCE</scope>
    <source>
        <strain evidence="2">PFS-109/04</strain>
        <tissue evidence="2">Leaf</tissue>
    </source>
</reference>
<evidence type="ECO:0000313" key="2">
    <source>
        <dbReference type="EMBL" id="KAF3522422.1"/>
    </source>
</evidence>
<dbReference type="AlphaFoldDB" id="A0A8S9PVG3"/>